<keyword evidence="1" id="KW-0805">Transcription regulation</keyword>
<name>A0A2N3KS01_9PROT</name>
<evidence type="ECO:0000256" key="2">
    <source>
        <dbReference type="ARBA" id="ARBA00023163"/>
    </source>
</evidence>
<dbReference type="AlphaFoldDB" id="A0A2N3KS01"/>
<dbReference type="RefSeq" id="WP_101267887.1">
    <property type="nucleotide sequence ID" value="NZ_NWTK01000009.1"/>
</dbReference>
<feature type="domain" description="HTH araC/xylS-type" evidence="3">
    <location>
        <begin position="202"/>
        <end position="300"/>
    </location>
</feature>
<protein>
    <submittedName>
        <fullName evidence="4">AraC family transcriptional regulator</fullName>
    </submittedName>
</protein>
<dbReference type="PROSITE" id="PS01124">
    <property type="entry name" value="HTH_ARAC_FAMILY_2"/>
    <property type="match status" value="1"/>
</dbReference>
<evidence type="ECO:0000313" key="4">
    <source>
        <dbReference type="EMBL" id="PKR53359.1"/>
    </source>
</evidence>
<dbReference type="OrthoDB" id="9802263at2"/>
<dbReference type="EMBL" id="NWTK01000009">
    <property type="protein sequence ID" value="PKR53359.1"/>
    <property type="molecule type" value="Genomic_DNA"/>
</dbReference>
<accession>A0A2N3KS01</accession>
<dbReference type="SMART" id="SM00342">
    <property type="entry name" value="HTH_ARAC"/>
    <property type="match status" value="1"/>
</dbReference>
<dbReference type="InterPro" id="IPR018060">
    <property type="entry name" value="HTH_AraC"/>
</dbReference>
<comment type="caution">
    <text evidence="4">The sequence shown here is derived from an EMBL/GenBank/DDBJ whole genome shotgun (WGS) entry which is preliminary data.</text>
</comment>
<evidence type="ECO:0000259" key="3">
    <source>
        <dbReference type="PROSITE" id="PS01124"/>
    </source>
</evidence>
<dbReference type="PANTHER" id="PTHR43436:SF1">
    <property type="entry name" value="TRANSCRIPTIONAL REGULATORY PROTEIN"/>
    <property type="match status" value="1"/>
</dbReference>
<sequence length="307" mass="33958">MDFGPKYNELKTSLSACLQSIGAENGVHETAIDGVMVMRETEPTGLVHMMYRPVLCLVLQGAKQVTVGTQTTRFHAMQSLIVSVDLPVIGKVTDASKTEPFLGLSIDIDLAEIRDLLGEIDQPGGDAHAPGKGGQPALYIENVDDVMLDCAGRILQLMQRPQAISVLYPLIRREIYFWLLSGPQGNILRRMSLPDGHTQRIARAIHKIRSDYSESLRIDQLADMAGMSVSSFHQHFKSLTGMTPLQYQKELRLREARHLMGARALSATEAAYEVGYESSSQFSREFARLFGMTPRQSMAEYRAAGAS</sequence>
<dbReference type="PANTHER" id="PTHR43436">
    <property type="entry name" value="ARAC-FAMILY TRANSCRIPTIONAL REGULATOR"/>
    <property type="match status" value="1"/>
</dbReference>
<dbReference type="Gene3D" id="1.10.10.60">
    <property type="entry name" value="Homeodomain-like"/>
    <property type="match status" value="2"/>
</dbReference>
<proteinExistence type="predicted"/>
<dbReference type="InterPro" id="IPR009594">
    <property type="entry name" value="Tscrpt_reg_HTH_AraC_N"/>
</dbReference>
<dbReference type="Proteomes" id="UP000233597">
    <property type="component" value="Unassembled WGS sequence"/>
</dbReference>
<evidence type="ECO:0000313" key="5">
    <source>
        <dbReference type="Proteomes" id="UP000233597"/>
    </source>
</evidence>
<dbReference type="Pfam" id="PF06719">
    <property type="entry name" value="AraC_N"/>
    <property type="match status" value="1"/>
</dbReference>
<dbReference type="SUPFAM" id="SSF46689">
    <property type="entry name" value="Homeodomain-like"/>
    <property type="match status" value="2"/>
</dbReference>
<organism evidence="4 5">
    <name type="scientific">Thalassospira marina</name>
    <dbReference type="NCBI Taxonomy" id="2048283"/>
    <lineage>
        <taxon>Bacteria</taxon>
        <taxon>Pseudomonadati</taxon>
        <taxon>Pseudomonadota</taxon>
        <taxon>Alphaproteobacteria</taxon>
        <taxon>Rhodospirillales</taxon>
        <taxon>Thalassospiraceae</taxon>
        <taxon>Thalassospira</taxon>
    </lineage>
</organism>
<keyword evidence="2" id="KW-0804">Transcription</keyword>
<dbReference type="Pfam" id="PF12833">
    <property type="entry name" value="HTH_18"/>
    <property type="match status" value="1"/>
</dbReference>
<evidence type="ECO:0000256" key="1">
    <source>
        <dbReference type="ARBA" id="ARBA00023015"/>
    </source>
</evidence>
<dbReference type="GO" id="GO:0003700">
    <property type="term" value="F:DNA-binding transcription factor activity"/>
    <property type="evidence" value="ECO:0007669"/>
    <property type="project" value="InterPro"/>
</dbReference>
<gene>
    <name evidence="4" type="ORF">COO20_14790</name>
</gene>
<reference evidence="4 5" key="1">
    <citation type="submission" date="2017-09" db="EMBL/GenBank/DDBJ databases">
        <title>Biodiversity and function of Thalassospira species in the particle-attached aromatic-hydrocarbon-degrading consortia from the surface seawater of the South China Sea.</title>
        <authorList>
            <person name="Dong C."/>
            <person name="Liu R."/>
            <person name="Shao Z."/>
        </authorList>
    </citation>
    <scope>NUCLEOTIDE SEQUENCE [LARGE SCALE GENOMIC DNA]</scope>
    <source>
        <strain evidence="4 5">CSC1P2</strain>
    </source>
</reference>
<dbReference type="InterPro" id="IPR009057">
    <property type="entry name" value="Homeodomain-like_sf"/>
</dbReference>
<dbReference type="GO" id="GO:0043565">
    <property type="term" value="F:sequence-specific DNA binding"/>
    <property type="evidence" value="ECO:0007669"/>
    <property type="project" value="InterPro"/>
</dbReference>